<organism evidence="6 7">
    <name type="scientific">Providencia rettgeri</name>
    <dbReference type="NCBI Taxonomy" id="587"/>
    <lineage>
        <taxon>Bacteria</taxon>
        <taxon>Pseudomonadati</taxon>
        <taxon>Pseudomonadota</taxon>
        <taxon>Gammaproteobacteria</taxon>
        <taxon>Enterobacterales</taxon>
        <taxon>Morganellaceae</taxon>
        <taxon>Providencia</taxon>
    </lineage>
</organism>
<dbReference type="AlphaFoldDB" id="A0AAJ4NGU6"/>
<protein>
    <recommendedName>
        <fullName evidence="2">Putative 4-hydroxy-4-methyl-2-oxoglutarate aldolase</fullName>
    </recommendedName>
    <alternativeName>
        <fullName evidence="3">Regulator of ribonuclease activity homolog</fullName>
    </alternativeName>
    <alternativeName>
        <fullName evidence="4">RraA-like protein</fullName>
    </alternativeName>
</protein>
<feature type="binding site" evidence="5">
    <location>
        <position position="127"/>
    </location>
    <ligand>
        <name>substrate</name>
    </ligand>
</feature>
<dbReference type="GO" id="GO:0008948">
    <property type="term" value="F:oxaloacetate decarboxylase activity"/>
    <property type="evidence" value="ECO:0007669"/>
    <property type="project" value="TreeGrafter"/>
</dbReference>
<keyword evidence="5" id="KW-0479">Metal-binding</keyword>
<keyword evidence="5" id="KW-0460">Magnesium</keyword>
<dbReference type="InterPro" id="IPR036704">
    <property type="entry name" value="RraA/RraA-like_sf"/>
</dbReference>
<dbReference type="PANTHER" id="PTHR33254">
    <property type="entry name" value="4-HYDROXY-4-METHYL-2-OXOGLUTARATE ALDOLASE 3-RELATED"/>
    <property type="match status" value="1"/>
</dbReference>
<evidence type="ECO:0000313" key="6">
    <source>
        <dbReference type="EMBL" id="QWQ19623.2"/>
    </source>
</evidence>
<proteinExistence type="predicted"/>
<dbReference type="InterPro" id="IPR005493">
    <property type="entry name" value="RraA/RraA-like"/>
</dbReference>
<evidence type="ECO:0000256" key="2">
    <source>
        <dbReference type="ARBA" id="ARBA00016549"/>
    </source>
</evidence>
<evidence type="ECO:0000256" key="5">
    <source>
        <dbReference type="PIRSR" id="PIRSR605493-1"/>
    </source>
</evidence>
<dbReference type="GO" id="GO:0047443">
    <property type="term" value="F:4-hydroxy-4-methyl-2-oxoglutarate aldolase activity"/>
    <property type="evidence" value="ECO:0007669"/>
    <property type="project" value="TreeGrafter"/>
</dbReference>
<comment type="cofactor">
    <cofactor evidence="1">
        <name>a divalent metal cation</name>
        <dbReference type="ChEBI" id="CHEBI:60240"/>
    </cofactor>
</comment>
<dbReference type="Pfam" id="PF03737">
    <property type="entry name" value="RraA-like"/>
    <property type="match status" value="1"/>
</dbReference>
<dbReference type="CDD" id="cd16841">
    <property type="entry name" value="RraA_family"/>
    <property type="match status" value="1"/>
</dbReference>
<dbReference type="EMBL" id="CP076405">
    <property type="protein sequence ID" value="QWQ19623.2"/>
    <property type="molecule type" value="Genomic_DNA"/>
</dbReference>
<evidence type="ECO:0000256" key="1">
    <source>
        <dbReference type="ARBA" id="ARBA00001968"/>
    </source>
</evidence>
<reference evidence="6" key="1">
    <citation type="submission" date="2021-06" db="EMBL/GenBank/DDBJ databases">
        <title>Emergence of genetically related NDM-1-producing Providencia rettgeri strains in Argentina.</title>
        <authorList>
            <person name="Pasteran F."/>
            <person name="Meo A."/>
            <person name="Gomez S."/>
            <person name="Derdoy L."/>
            <person name="Albronoz E."/>
            <person name="Faccone D."/>
            <person name="Guerriero L."/>
            <person name="Archuby D."/>
            <person name="Tarzia A."/>
            <person name="Lopez M."/>
            <person name="Corso A."/>
        </authorList>
    </citation>
    <scope>NUCLEOTIDE SEQUENCE</scope>
    <source>
        <strain evidence="6">PreM15628</strain>
    </source>
</reference>
<comment type="cofactor">
    <cofactor evidence="5">
        <name>Mg(2+)</name>
        <dbReference type="ChEBI" id="CHEBI:18420"/>
    </cofactor>
</comment>
<name>A0AAJ4NGU6_PRORE</name>
<dbReference type="GO" id="GO:0046872">
    <property type="term" value="F:metal ion binding"/>
    <property type="evidence" value="ECO:0007669"/>
    <property type="project" value="UniProtKB-KW"/>
</dbReference>
<evidence type="ECO:0000313" key="7">
    <source>
        <dbReference type="Proteomes" id="UP000682358"/>
    </source>
</evidence>
<dbReference type="SUPFAM" id="SSF89562">
    <property type="entry name" value="RraA-like"/>
    <property type="match status" value="1"/>
</dbReference>
<feature type="binding site" evidence="5">
    <location>
        <position position="128"/>
    </location>
    <ligand>
        <name>Mg(2+)</name>
        <dbReference type="ChEBI" id="CHEBI:18420"/>
    </ligand>
</feature>
<gene>
    <name evidence="6" type="ORF">KOF27_13460</name>
</gene>
<dbReference type="PANTHER" id="PTHR33254:SF4">
    <property type="entry name" value="4-HYDROXY-4-METHYL-2-OXOGLUTARATE ALDOLASE 3-RELATED"/>
    <property type="match status" value="1"/>
</dbReference>
<evidence type="ECO:0000256" key="3">
    <source>
        <dbReference type="ARBA" id="ARBA00029596"/>
    </source>
</evidence>
<dbReference type="Proteomes" id="UP000682358">
    <property type="component" value="Chromosome"/>
</dbReference>
<sequence>MNKDNDLFDKIKKELPVALLGDILDEIGLHHQFLPPILKPLSEDMKIVGRAMPVLEADYMLPPDVTSNGPLGNKDFGIMFEALDGLKEGEVYIASGSSHNYALWGGLMSTRAKKLNAAGAIIYGDSRDKREILELDFPVFSLGSYAQDQKIRGKVLDYRVPIKINNILIEPGDLIVADEEGVLIIPKNVESYVIANAFEKQKMENKVQKEIANGMGAVEAYNKFGVMW</sequence>
<accession>A0AAJ4NGU6</accession>
<dbReference type="Gene3D" id="3.50.30.40">
    <property type="entry name" value="Ribonuclease E inhibitor RraA/RraA-like"/>
    <property type="match status" value="1"/>
</dbReference>
<evidence type="ECO:0000256" key="4">
    <source>
        <dbReference type="ARBA" id="ARBA00030169"/>
    </source>
</evidence>
<feature type="binding site" evidence="5">
    <location>
        <begin position="105"/>
        <end position="108"/>
    </location>
    <ligand>
        <name>substrate</name>
    </ligand>
</feature>